<evidence type="ECO:0000259" key="7">
    <source>
        <dbReference type="SMART" id="SM00849"/>
    </source>
</evidence>
<dbReference type="Pfam" id="PF07521">
    <property type="entry name" value="RMMBL"/>
    <property type="match status" value="1"/>
</dbReference>
<dbReference type="GO" id="GO:0046872">
    <property type="term" value="F:metal ion binding"/>
    <property type="evidence" value="ECO:0007669"/>
    <property type="project" value="UniProtKB-KW"/>
</dbReference>
<dbReference type="KEGG" id="mflg:ABS361_06645"/>
<dbReference type="InterPro" id="IPR055132">
    <property type="entry name" value="RNase_J_b_CASP"/>
</dbReference>
<evidence type="ECO:0000256" key="2">
    <source>
        <dbReference type="ARBA" id="ARBA00022723"/>
    </source>
</evidence>
<dbReference type="GO" id="GO:0003723">
    <property type="term" value="F:RNA binding"/>
    <property type="evidence" value="ECO:0007669"/>
    <property type="project" value="UniProtKB-KW"/>
</dbReference>
<dbReference type="AlphaFoldDB" id="A0AAU7XCY7"/>
<keyword evidence="5" id="KW-0269">Exonuclease</keyword>
<dbReference type="InterPro" id="IPR001279">
    <property type="entry name" value="Metallo-B-lactamas"/>
</dbReference>
<dbReference type="PANTHER" id="PTHR43694">
    <property type="entry name" value="RIBONUCLEASE J"/>
    <property type="match status" value="1"/>
</dbReference>
<dbReference type="Pfam" id="PF00753">
    <property type="entry name" value="Lactamase_B"/>
    <property type="match status" value="1"/>
</dbReference>
<feature type="domain" description="Metallo-beta-lactamase" evidence="7">
    <location>
        <begin position="25"/>
        <end position="231"/>
    </location>
</feature>
<dbReference type="RefSeq" id="WP_407051015.1">
    <property type="nucleotide sequence ID" value="NZ_CP158568.1"/>
</dbReference>
<evidence type="ECO:0000256" key="6">
    <source>
        <dbReference type="ARBA" id="ARBA00022884"/>
    </source>
</evidence>
<dbReference type="SMART" id="SM00849">
    <property type="entry name" value="Lactamase_B"/>
    <property type="match status" value="1"/>
</dbReference>
<evidence type="ECO:0000313" key="8">
    <source>
        <dbReference type="EMBL" id="XBY45920.1"/>
    </source>
</evidence>
<dbReference type="GO" id="GO:0004527">
    <property type="term" value="F:exonuclease activity"/>
    <property type="evidence" value="ECO:0007669"/>
    <property type="project" value="UniProtKB-KW"/>
</dbReference>
<dbReference type="EMBL" id="CP158568">
    <property type="protein sequence ID" value="XBY45920.1"/>
    <property type="molecule type" value="Genomic_DNA"/>
</dbReference>
<dbReference type="EC" id="3.1.-.-" evidence="8"/>
<dbReference type="InterPro" id="IPR036866">
    <property type="entry name" value="RibonucZ/Hydroxyglut_hydro"/>
</dbReference>
<evidence type="ECO:0000256" key="1">
    <source>
        <dbReference type="ARBA" id="ARBA00022722"/>
    </source>
</evidence>
<keyword evidence="3 8" id="KW-0378">Hydrolase</keyword>
<keyword evidence="4" id="KW-0862">Zinc</keyword>
<dbReference type="Gene3D" id="3.60.15.10">
    <property type="entry name" value="Ribonuclease Z/Hydroxyacylglutathione hydrolase-like"/>
    <property type="match status" value="1"/>
</dbReference>
<evidence type="ECO:0000256" key="5">
    <source>
        <dbReference type="ARBA" id="ARBA00022839"/>
    </source>
</evidence>
<dbReference type="PANTHER" id="PTHR43694:SF1">
    <property type="entry name" value="RIBONUCLEASE J"/>
    <property type="match status" value="1"/>
</dbReference>
<accession>A0AAU7XCY7</accession>
<gene>
    <name evidence="8" type="ORF">ABS361_06645</name>
</gene>
<keyword evidence="6" id="KW-0694">RNA-binding</keyword>
<reference evidence="8" key="1">
    <citation type="submission" date="2024-06" db="EMBL/GenBank/DDBJ databases">
        <title>Methylostella associata gen. nov., sp. nov., a novel Ancalomicrobiaceae-affiliated facultatively methylotrophic bacteria that feed on methanotrophs of the genus Methylococcus.</title>
        <authorList>
            <person name="Saltykova V."/>
            <person name="Danilova O.V."/>
            <person name="Oshkin I.Y."/>
            <person name="Belova S.E."/>
            <person name="Pimenov N.V."/>
            <person name="Dedysh S.N."/>
        </authorList>
    </citation>
    <scope>NUCLEOTIDE SEQUENCE</scope>
    <source>
        <strain evidence="8">S20</strain>
    </source>
</reference>
<dbReference type="InterPro" id="IPR011108">
    <property type="entry name" value="RMMBL"/>
</dbReference>
<keyword evidence="1" id="KW-0540">Nuclease</keyword>
<dbReference type="Gene3D" id="3.10.20.580">
    <property type="match status" value="1"/>
</dbReference>
<evidence type="ECO:0000256" key="4">
    <source>
        <dbReference type="ARBA" id="ARBA00022833"/>
    </source>
</evidence>
<dbReference type="SUPFAM" id="SSF56281">
    <property type="entry name" value="Metallo-hydrolase/oxidoreductase"/>
    <property type="match status" value="1"/>
</dbReference>
<dbReference type="CDD" id="cd07714">
    <property type="entry name" value="RNaseJ_MBL-fold"/>
    <property type="match status" value="1"/>
</dbReference>
<organism evidence="8">
    <name type="scientific">Methyloraptor flagellatus</name>
    <dbReference type="NCBI Taxonomy" id="3162530"/>
    <lineage>
        <taxon>Bacteria</taxon>
        <taxon>Pseudomonadati</taxon>
        <taxon>Pseudomonadota</taxon>
        <taxon>Alphaproteobacteria</taxon>
        <taxon>Hyphomicrobiales</taxon>
        <taxon>Ancalomicrobiaceae</taxon>
        <taxon>Methyloraptor</taxon>
    </lineage>
</organism>
<evidence type="ECO:0000256" key="3">
    <source>
        <dbReference type="ARBA" id="ARBA00022801"/>
    </source>
</evidence>
<dbReference type="InterPro" id="IPR042173">
    <property type="entry name" value="RNase_J_2"/>
</dbReference>
<dbReference type="Pfam" id="PF22505">
    <property type="entry name" value="RNase_J_b_CASP"/>
    <property type="match status" value="1"/>
</dbReference>
<dbReference type="Pfam" id="PF17770">
    <property type="entry name" value="RNase_J_C"/>
    <property type="match status" value="1"/>
</dbReference>
<dbReference type="InterPro" id="IPR041636">
    <property type="entry name" value="RNase_J_C"/>
</dbReference>
<proteinExistence type="predicted"/>
<keyword evidence="2" id="KW-0479">Metal-binding</keyword>
<name>A0AAU7XCY7_9HYPH</name>
<protein>
    <submittedName>
        <fullName evidence="8">Ribonuclease J</fullName>
        <ecNumber evidence="8">3.1.-.-</ecNumber>
    </submittedName>
</protein>
<sequence>MAKARRKNVGEEFVFLPLGGVGEIGMNLALYGFGRPEDRRWIIVDFGITFASEFDEPGVDIILPDIRFAIEERKNILGIVITHAHEDHYGALLDLWPKLEVPVFMTPFAAGLLEAKAEGEAKFIGEGKVPKVDIRRFTRGERWQLGPFDIEAIGVAHSIPESVALAIRTPLGTAIHTGDWKIDETPVVGWTTDFARLAEIGREGVRALVCDSTNVVRDGISPSEREVSKTLTEIVASAPARVAVTTFASNIARIRSVAEAAVANERSVVVLGRAMKRAIDVARELGMFDGLPEFLGEDAYGYLPRENVVALLTGSQGEPRAALARIASGDHRNISMSQGDIVIFSSRTIPGNEKSVNAIMNNLAKQGATIVTDRDALVHVSGHPRRGELKRMYEAVKPQVAIPVHGEPLHLAMHAKFARAEGVREVVVTGNGKMVRLAPGPAEEVDEAFAGRLFRDGSLLLEPDKSGAQERKKASFAGVIAIALVLDGKGALAADPELALIGIPEEDRGGVDFVDICADAVTETVEGLPRPRRRDPDLVEDAVRRAVRARVNERWGKKPIVEVMVVQV</sequence>
<dbReference type="Gene3D" id="3.40.50.10710">
    <property type="entry name" value="Metallo-hydrolase/oxidoreductase"/>
    <property type="match status" value="1"/>
</dbReference>